<protein>
    <recommendedName>
        <fullName evidence="2 6">Superoxide dismutase</fullName>
        <ecNumber evidence="2 6">1.15.1.1</ecNumber>
    </recommendedName>
</protein>
<dbReference type="SUPFAM" id="SSF54719">
    <property type="entry name" value="Fe,Mn superoxide dismutase (SOD), C-terminal domain"/>
    <property type="match status" value="1"/>
</dbReference>
<feature type="domain" description="Manganese/iron superoxide dismutase C-terminal" evidence="8">
    <location>
        <begin position="98"/>
        <end position="196"/>
    </location>
</feature>
<evidence type="ECO:0000259" key="7">
    <source>
        <dbReference type="Pfam" id="PF00081"/>
    </source>
</evidence>
<evidence type="ECO:0000256" key="4">
    <source>
        <dbReference type="ARBA" id="ARBA00023002"/>
    </source>
</evidence>
<dbReference type="Pfam" id="PF00081">
    <property type="entry name" value="Sod_Fe_N"/>
    <property type="match status" value="1"/>
</dbReference>
<keyword evidence="3 5" id="KW-0479">Metal-binding</keyword>
<comment type="similarity">
    <text evidence="1 6">Belongs to the iron/manganese superoxide dismutase family.</text>
</comment>
<sequence>MYKLNPLNYGYADLEPYFDEATMKLHHDKHHQSYLDKLNLALTNSPDLAAQPIEDLLTNLATLPEELKSAVRNSGGGYANHNLFFNLIGPHSDQTEATGDLAEAIKLKFSSFEQFKKDFTEKALSVFGSGWVWLTLDQSGLQIVTTANQDSPLSLGLQPILACDVWEHAYYLKYQNRRVEFIDAFFQVVDWPAVAKHYDTIKNNLKV</sequence>
<accession>A0A2H0BL67</accession>
<dbReference type="Pfam" id="PF02777">
    <property type="entry name" value="Sod_Fe_C"/>
    <property type="match status" value="1"/>
</dbReference>
<dbReference type="FunFam" id="3.55.40.20:FF:000004">
    <property type="entry name" value="Superoxide dismutase [Fe]"/>
    <property type="match status" value="1"/>
</dbReference>
<dbReference type="InterPro" id="IPR001189">
    <property type="entry name" value="Mn/Fe_SOD"/>
</dbReference>
<feature type="binding site" evidence="5">
    <location>
        <position position="168"/>
    </location>
    <ligand>
        <name>Mn(2+)</name>
        <dbReference type="ChEBI" id="CHEBI:29035"/>
    </ligand>
</feature>
<keyword evidence="4 6" id="KW-0560">Oxidoreductase</keyword>
<evidence type="ECO:0000313" key="9">
    <source>
        <dbReference type="EMBL" id="PIP58426.1"/>
    </source>
</evidence>
<evidence type="ECO:0000259" key="8">
    <source>
        <dbReference type="Pfam" id="PF02777"/>
    </source>
</evidence>
<dbReference type="PANTHER" id="PTHR43595">
    <property type="entry name" value="37S RIBOSOMAL PROTEIN S26, MITOCHONDRIAL"/>
    <property type="match status" value="1"/>
</dbReference>
<dbReference type="Gene3D" id="3.55.40.20">
    <property type="entry name" value="Iron/manganese superoxide dismutase, C-terminal domain"/>
    <property type="match status" value="1"/>
</dbReference>
<proteinExistence type="inferred from homology"/>
<evidence type="ECO:0000256" key="6">
    <source>
        <dbReference type="RuleBase" id="RU000414"/>
    </source>
</evidence>
<dbReference type="EMBL" id="PCSX01000008">
    <property type="protein sequence ID" value="PIP58426.1"/>
    <property type="molecule type" value="Genomic_DNA"/>
</dbReference>
<dbReference type="AlphaFoldDB" id="A0A2H0BL67"/>
<evidence type="ECO:0000313" key="10">
    <source>
        <dbReference type="Proteomes" id="UP000229334"/>
    </source>
</evidence>
<dbReference type="GO" id="GO:0046872">
    <property type="term" value="F:metal ion binding"/>
    <property type="evidence" value="ECO:0007669"/>
    <property type="project" value="UniProtKB-KW"/>
</dbReference>
<dbReference type="InterPro" id="IPR036324">
    <property type="entry name" value="Mn/Fe_SOD_N_sf"/>
</dbReference>
<evidence type="ECO:0000256" key="3">
    <source>
        <dbReference type="ARBA" id="ARBA00022723"/>
    </source>
</evidence>
<dbReference type="SUPFAM" id="SSF46609">
    <property type="entry name" value="Fe,Mn superoxide dismutase (SOD), N-terminal domain"/>
    <property type="match status" value="1"/>
</dbReference>
<comment type="function">
    <text evidence="6">Destroys radicals which are normally produced within the cells and which are toxic to biological systems.</text>
</comment>
<dbReference type="InterPro" id="IPR036314">
    <property type="entry name" value="SOD_C_sf"/>
</dbReference>
<dbReference type="GO" id="GO:0004784">
    <property type="term" value="F:superoxide dismutase activity"/>
    <property type="evidence" value="ECO:0007669"/>
    <property type="project" value="UniProtKB-EC"/>
</dbReference>
<dbReference type="PROSITE" id="PS00088">
    <property type="entry name" value="SOD_MN"/>
    <property type="match status" value="1"/>
</dbReference>
<dbReference type="Proteomes" id="UP000229334">
    <property type="component" value="Unassembled WGS sequence"/>
</dbReference>
<dbReference type="PRINTS" id="PR01703">
    <property type="entry name" value="MNSODISMTASE"/>
</dbReference>
<dbReference type="PANTHER" id="PTHR43595:SF2">
    <property type="entry name" value="SMALL RIBOSOMAL SUBUNIT PROTEIN MS42"/>
    <property type="match status" value="1"/>
</dbReference>
<feature type="binding site" evidence="5">
    <location>
        <position position="164"/>
    </location>
    <ligand>
        <name>Mn(2+)</name>
        <dbReference type="ChEBI" id="CHEBI:29035"/>
    </ligand>
</feature>
<dbReference type="InterPro" id="IPR019832">
    <property type="entry name" value="Mn/Fe_SOD_C"/>
</dbReference>
<reference evidence="9 10" key="1">
    <citation type="submission" date="2017-09" db="EMBL/GenBank/DDBJ databases">
        <title>Depth-based differentiation of microbial function through sediment-hosted aquifers and enrichment of novel symbionts in the deep terrestrial subsurface.</title>
        <authorList>
            <person name="Probst A.J."/>
            <person name="Ladd B."/>
            <person name="Jarett J.K."/>
            <person name="Geller-Mcgrath D.E."/>
            <person name="Sieber C.M."/>
            <person name="Emerson J.B."/>
            <person name="Anantharaman K."/>
            <person name="Thomas B.C."/>
            <person name="Malmstrom R."/>
            <person name="Stieglmeier M."/>
            <person name="Klingl A."/>
            <person name="Woyke T."/>
            <person name="Ryan C.M."/>
            <person name="Banfield J.F."/>
        </authorList>
    </citation>
    <scope>NUCLEOTIDE SEQUENCE [LARGE SCALE GENOMIC DNA]</scope>
    <source>
        <strain evidence="9">CG22_combo_CG10-13_8_21_14_all_37_9</strain>
    </source>
</reference>
<name>A0A2H0BL67_9BACT</name>
<feature type="domain" description="Manganese/iron superoxide dismutase N-terminal" evidence="7">
    <location>
        <begin position="2"/>
        <end position="87"/>
    </location>
</feature>
<dbReference type="GO" id="GO:0005737">
    <property type="term" value="C:cytoplasm"/>
    <property type="evidence" value="ECO:0007669"/>
    <property type="project" value="TreeGrafter"/>
</dbReference>
<feature type="binding site" evidence="5">
    <location>
        <position position="26"/>
    </location>
    <ligand>
        <name>Mn(2+)</name>
        <dbReference type="ChEBI" id="CHEBI:29035"/>
    </ligand>
</feature>
<comment type="catalytic activity">
    <reaction evidence="6">
        <text>2 superoxide + 2 H(+) = H2O2 + O2</text>
        <dbReference type="Rhea" id="RHEA:20696"/>
        <dbReference type="ChEBI" id="CHEBI:15378"/>
        <dbReference type="ChEBI" id="CHEBI:15379"/>
        <dbReference type="ChEBI" id="CHEBI:16240"/>
        <dbReference type="ChEBI" id="CHEBI:18421"/>
        <dbReference type="EC" id="1.15.1.1"/>
    </reaction>
</comment>
<evidence type="ECO:0000256" key="2">
    <source>
        <dbReference type="ARBA" id="ARBA00012682"/>
    </source>
</evidence>
<dbReference type="InterPro" id="IPR019831">
    <property type="entry name" value="Mn/Fe_SOD_N"/>
</dbReference>
<evidence type="ECO:0000256" key="5">
    <source>
        <dbReference type="PIRSR" id="PIRSR000349-1"/>
    </source>
</evidence>
<dbReference type="PIRSF" id="PIRSF000349">
    <property type="entry name" value="SODismutase"/>
    <property type="match status" value="1"/>
</dbReference>
<dbReference type="EC" id="1.15.1.1" evidence="2 6"/>
<organism evidence="9 10">
    <name type="scientific">Candidatus Vogelbacteria bacterium CG22_combo_CG10-13_8_21_14_all_37_9</name>
    <dbReference type="NCBI Taxonomy" id="1975046"/>
    <lineage>
        <taxon>Bacteria</taxon>
        <taxon>Candidatus Vogeliibacteriota</taxon>
    </lineage>
</organism>
<feature type="binding site" evidence="5">
    <location>
        <position position="81"/>
    </location>
    <ligand>
        <name>Mn(2+)</name>
        <dbReference type="ChEBI" id="CHEBI:29035"/>
    </ligand>
</feature>
<gene>
    <name evidence="9" type="ORF">COX02_00425</name>
</gene>
<comment type="caution">
    <text evidence="9">The sequence shown here is derived from an EMBL/GenBank/DDBJ whole genome shotgun (WGS) entry which is preliminary data.</text>
</comment>
<dbReference type="InterPro" id="IPR019833">
    <property type="entry name" value="Mn/Fe_SOD_BS"/>
</dbReference>
<dbReference type="Gene3D" id="1.10.287.990">
    <property type="entry name" value="Fe,Mn superoxide dismutase (SOD) domain"/>
    <property type="match status" value="1"/>
</dbReference>
<evidence type="ECO:0000256" key="1">
    <source>
        <dbReference type="ARBA" id="ARBA00008714"/>
    </source>
</evidence>